<evidence type="ECO:0000313" key="1">
    <source>
        <dbReference type="EMBL" id="RHN82135.1"/>
    </source>
</evidence>
<reference evidence="1" key="1">
    <citation type="journal article" date="2018" name="Nat. Plants">
        <title>Whole-genome landscape of Medicago truncatula symbiotic genes.</title>
        <authorList>
            <person name="Pecrix Y."/>
            <person name="Gamas P."/>
            <person name="Carrere S."/>
        </authorList>
    </citation>
    <scope>NUCLEOTIDE SEQUENCE</scope>
    <source>
        <tissue evidence="1">Leaves</tissue>
    </source>
</reference>
<comment type="caution">
    <text evidence="1">The sequence shown here is derived from an EMBL/GenBank/DDBJ whole genome shotgun (WGS) entry which is preliminary data.</text>
</comment>
<gene>
    <name evidence="1" type="ORF">MtrunA17_Chr1g0206591</name>
</gene>
<accession>A0A396K2Q9</accession>
<dbReference type="Gramene" id="rna6261">
    <property type="protein sequence ID" value="RHN82135.1"/>
    <property type="gene ID" value="gene6261"/>
</dbReference>
<dbReference type="EMBL" id="PSQE01000001">
    <property type="protein sequence ID" value="RHN82135.1"/>
    <property type="molecule type" value="Genomic_DNA"/>
</dbReference>
<dbReference type="AlphaFoldDB" id="A0A396K2Q9"/>
<organism evidence="1">
    <name type="scientific">Medicago truncatula</name>
    <name type="common">Barrel medic</name>
    <name type="synonym">Medicago tribuloides</name>
    <dbReference type="NCBI Taxonomy" id="3880"/>
    <lineage>
        <taxon>Eukaryota</taxon>
        <taxon>Viridiplantae</taxon>
        <taxon>Streptophyta</taxon>
        <taxon>Embryophyta</taxon>
        <taxon>Tracheophyta</taxon>
        <taxon>Spermatophyta</taxon>
        <taxon>Magnoliopsida</taxon>
        <taxon>eudicotyledons</taxon>
        <taxon>Gunneridae</taxon>
        <taxon>Pentapetalae</taxon>
        <taxon>rosids</taxon>
        <taxon>fabids</taxon>
        <taxon>Fabales</taxon>
        <taxon>Fabaceae</taxon>
        <taxon>Papilionoideae</taxon>
        <taxon>50 kb inversion clade</taxon>
        <taxon>NPAAA clade</taxon>
        <taxon>Hologalegina</taxon>
        <taxon>IRL clade</taxon>
        <taxon>Trifolieae</taxon>
        <taxon>Medicago</taxon>
    </lineage>
</organism>
<name>A0A396K2Q9_MEDTR</name>
<protein>
    <submittedName>
        <fullName evidence="1">Uncharacterized protein</fullName>
    </submittedName>
</protein>
<dbReference type="Proteomes" id="UP000265566">
    <property type="component" value="Chromosome 1"/>
</dbReference>
<sequence length="42" mass="4929">MQNKQVQFRLDPLLNGLNNVTYISHPRTIQLLLFCLDMLVLD</sequence>
<proteinExistence type="predicted"/>